<gene>
    <name evidence="1" type="ORF">CYCCA115_LOCUS3301</name>
</gene>
<keyword evidence="2" id="KW-1185">Reference proteome</keyword>
<reference evidence="1" key="1">
    <citation type="submission" date="2023-08" db="EMBL/GenBank/DDBJ databases">
        <authorList>
            <person name="Audoor S."/>
            <person name="Bilcke G."/>
        </authorList>
    </citation>
    <scope>NUCLEOTIDE SEQUENCE</scope>
</reference>
<comment type="caution">
    <text evidence="1">The sequence shown here is derived from an EMBL/GenBank/DDBJ whole genome shotgun (WGS) entry which is preliminary data.</text>
</comment>
<dbReference type="EMBL" id="CAKOGP040000269">
    <property type="protein sequence ID" value="CAJ1933422.1"/>
    <property type="molecule type" value="Genomic_DNA"/>
</dbReference>
<organism evidence="1 2">
    <name type="scientific">Cylindrotheca closterium</name>
    <dbReference type="NCBI Taxonomy" id="2856"/>
    <lineage>
        <taxon>Eukaryota</taxon>
        <taxon>Sar</taxon>
        <taxon>Stramenopiles</taxon>
        <taxon>Ochrophyta</taxon>
        <taxon>Bacillariophyta</taxon>
        <taxon>Bacillariophyceae</taxon>
        <taxon>Bacillariophycidae</taxon>
        <taxon>Bacillariales</taxon>
        <taxon>Bacillariaceae</taxon>
        <taxon>Cylindrotheca</taxon>
    </lineage>
</organism>
<proteinExistence type="predicted"/>
<name>A0AAD2CJA4_9STRA</name>
<accession>A0AAD2CJA4</accession>
<dbReference type="AlphaFoldDB" id="A0AAD2CJA4"/>
<dbReference type="Proteomes" id="UP001295423">
    <property type="component" value="Unassembled WGS sequence"/>
</dbReference>
<protein>
    <submittedName>
        <fullName evidence="1">Uncharacterized protein</fullName>
    </submittedName>
</protein>
<evidence type="ECO:0000313" key="2">
    <source>
        <dbReference type="Proteomes" id="UP001295423"/>
    </source>
</evidence>
<evidence type="ECO:0000313" key="1">
    <source>
        <dbReference type="EMBL" id="CAJ1933422.1"/>
    </source>
</evidence>
<sequence length="167" mass="18579">MALLAEETKIDERDYKLLEELCTEVLETAKEEAKALATSKPAPEEAALSSRANRTFLKENLLRHHIEHGKVFYLEKEGSGAIQLAHPKASGLVAIQSSSKSAGDVKMDNQQCVSLLIEQGTSVDSLEGKMEVAIVEAFRLEDNKMIQKLIKKKPSYIHYQLGQVQEL</sequence>